<sequence length="236" mass="26585">MPPPTRLILDIEVSDTPLIRKAHAYAQTTYDPFTYNHIMRSWLFGTLLITQRLTPSQQQTFDHEAFAIATLLHDLGWALDNPRTTPLISTDKRFEVDGANAARAFLAREAPDWAPVRVQLVWDAIALHTTGSIAAHKEPEVALTAAGIRVDFWGRGDFATGRGVTWEVYTRIATEFSRAGFVDGVKEIMCQLCRQKPQTTFDNFVRDFGEKYLREEGFTLEGNRGVDRVEGAVVFP</sequence>
<accession>A0A395IBU3</accession>
<dbReference type="OrthoDB" id="2378324at2759"/>
<dbReference type="EMBL" id="KZ824267">
    <property type="protein sequence ID" value="RAL17465.1"/>
    <property type="molecule type" value="Genomic_DNA"/>
</dbReference>
<dbReference type="Proteomes" id="UP000248961">
    <property type="component" value="Unassembled WGS sequence"/>
</dbReference>
<dbReference type="PANTHER" id="PTHR35569">
    <property type="entry name" value="CYANAMIDE HYDRATASE DDI2-RELATED"/>
    <property type="match status" value="1"/>
</dbReference>
<dbReference type="PANTHER" id="PTHR35569:SF1">
    <property type="entry name" value="CYANAMIDE HYDRATASE DDI2-RELATED"/>
    <property type="match status" value="1"/>
</dbReference>
<protein>
    <recommendedName>
        <fullName evidence="3">HD domain-containing protein</fullName>
    </recommendedName>
</protein>
<gene>
    <name evidence="1" type="ORF">BO97DRAFT_380866</name>
</gene>
<dbReference type="SUPFAM" id="SSF109604">
    <property type="entry name" value="HD-domain/PDEase-like"/>
    <property type="match status" value="1"/>
</dbReference>
<reference evidence="1 2" key="1">
    <citation type="submission" date="2018-02" db="EMBL/GenBank/DDBJ databases">
        <title>The genomes of Aspergillus section Nigri reveals drivers in fungal speciation.</title>
        <authorList>
            <consortium name="DOE Joint Genome Institute"/>
            <person name="Vesth T.C."/>
            <person name="Nybo J."/>
            <person name="Theobald S."/>
            <person name="Brandl J."/>
            <person name="Frisvad J.C."/>
            <person name="Nielsen K.F."/>
            <person name="Lyhne E.K."/>
            <person name="Kogle M.E."/>
            <person name="Kuo A."/>
            <person name="Riley R."/>
            <person name="Clum A."/>
            <person name="Nolan M."/>
            <person name="Lipzen A."/>
            <person name="Salamov A."/>
            <person name="Henrissat B."/>
            <person name="Wiebenga A."/>
            <person name="De vries R.P."/>
            <person name="Grigoriev I.V."/>
            <person name="Mortensen U.H."/>
            <person name="Andersen M.R."/>
            <person name="Baker S.E."/>
        </authorList>
    </citation>
    <scope>NUCLEOTIDE SEQUENCE [LARGE SCALE GENOMIC DNA]</scope>
    <source>
        <strain evidence="1 2">CBS 101889</strain>
    </source>
</reference>
<keyword evidence="2" id="KW-1185">Reference proteome</keyword>
<dbReference type="Gene3D" id="1.10.3210.10">
    <property type="entry name" value="Hypothetical protein af1432"/>
    <property type="match status" value="1"/>
</dbReference>
<dbReference type="GeneID" id="37197514"/>
<dbReference type="STRING" id="1450537.A0A395IBU3"/>
<name>A0A395IBU3_ASPHC</name>
<proteinExistence type="predicted"/>
<organism evidence="1 2">
    <name type="scientific">Aspergillus homomorphus (strain CBS 101889)</name>
    <dbReference type="NCBI Taxonomy" id="1450537"/>
    <lineage>
        <taxon>Eukaryota</taxon>
        <taxon>Fungi</taxon>
        <taxon>Dikarya</taxon>
        <taxon>Ascomycota</taxon>
        <taxon>Pezizomycotina</taxon>
        <taxon>Eurotiomycetes</taxon>
        <taxon>Eurotiomycetidae</taxon>
        <taxon>Eurotiales</taxon>
        <taxon>Aspergillaceae</taxon>
        <taxon>Aspergillus</taxon>
        <taxon>Aspergillus subgen. Circumdati</taxon>
    </lineage>
</organism>
<dbReference type="AlphaFoldDB" id="A0A395IBU3"/>
<evidence type="ECO:0008006" key="3">
    <source>
        <dbReference type="Google" id="ProtNLM"/>
    </source>
</evidence>
<evidence type="ECO:0000313" key="1">
    <source>
        <dbReference type="EMBL" id="RAL17465.1"/>
    </source>
</evidence>
<dbReference type="VEuPathDB" id="FungiDB:BO97DRAFT_380866"/>
<evidence type="ECO:0000313" key="2">
    <source>
        <dbReference type="Proteomes" id="UP000248961"/>
    </source>
</evidence>
<dbReference type="RefSeq" id="XP_025556619.1">
    <property type="nucleotide sequence ID" value="XM_025693225.1"/>
</dbReference>